<dbReference type="CDD" id="cd00293">
    <property type="entry name" value="USP-like"/>
    <property type="match status" value="1"/>
</dbReference>
<feature type="domain" description="UspA" evidence="2">
    <location>
        <begin position="4"/>
        <end position="141"/>
    </location>
</feature>
<dbReference type="SUPFAM" id="SSF52402">
    <property type="entry name" value="Adenine nucleotide alpha hydrolases-like"/>
    <property type="match status" value="1"/>
</dbReference>
<keyword evidence="4" id="KW-1185">Reference proteome</keyword>
<reference evidence="3 4" key="1">
    <citation type="submission" date="2019-12" db="EMBL/GenBank/DDBJ databases">
        <title>Paraburkholderia acidiphila 7Q-K02 sp. nov and Paraburkholderia acidisoli DHF22 sp. nov., two strains isolated from forest soil.</title>
        <authorList>
            <person name="Gao Z."/>
            <person name="Qiu L."/>
        </authorList>
    </citation>
    <scope>NUCLEOTIDE SEQUENCE [LARGE SCALE GENOMIC DNA]</scope>
    <source>
        <strain evidence="3 4">DHF22</strain>
    </source>
</reference>
<dbReference type="OrthoDB" id="8564780at2"/>
<organism evidence="3 4">
    <name type="scientific">Paraburkholderia acidisoli</name>
    <dbReference type="NCBI Taxonomy" id="2571748"/>
    <lineage>
        <taxon>Bacteria</taxon>
        <taxon>Pseudomonadati</taxon>
        <taxon>Pseudomonadota</taxon>
        <taxon>Betaproteobacteria</taxon>
        <taxon>Burkholderiales</taxon>
        <taxon>Burkholderiaceae</taxon>
        <taxon>Paraburkholderia</taxon>
    </lineage>
</organism>
<dbReference type="InterPro" id="IPR014729">
    <property type="entry name" value="Rossmann-like_a/b/a_fold"/>
</dbReference>
<dbReference type="PANTHER" id="PTHR46268">
    <property type="entry name" value="STRESS RESPONSE PROTEIN NHAX"/>
    <property type="match status" value="1"/>
</dbReference>
<dbReference type="EMBL" id="CP046914">
    <property type="protein sequence ID" value="QGZ63977.1"/>
    <property type="molecule type" value="Genomic_DNA"/>
</dbReference>
<comment type="similarity">
    <text evidence="1">Belongs to the universal stress protein A family.</text>
</comment>
<sequence>MASFSRILLCYDASREGRRALREGADLARECRAQTHLLAVLDQSPLQWGADVASTVPFEAAEAAAREILRDGVACLTEKGLAASGHFVVGRPVDVIARYCAELKPDLVVLGHHKRGPFARWWEGRDDRQLLDRVSCSVLVVTAPEPEETAA</sequence>
<dbReference type="Pfam" id="PF00582">
    <property type="entry name" value="Usp"/>
    <property type="match status" value="1"/>
</dbReference>
<dbReference type="RefSeq" id="WP_158953061.1">
    <property type="nucleotide sequence ID" value="NZ_CP046914.1"/>
</dbReference>
<protein>
    <submittedName>
        <fullName evidence="3">Universal stress protein</fullName>
    </submittedName>
</protein>
<proteinExistence type="inferred from homology"/>
<evidence type="ECO:0000259" key="2">
    <source>
        <dbReference type="Pfam" id="PF00582"/>
    </source>
</evidence>
<gene>
    <name evidence="3" type="ORF">FAZ98_19745</name>
</gene>
<dbReference type="AlphaFoldDB" id="A0A7Z2GLG0"/>
<evidence type="ECO:0000313" key="4">
    <source>
        <dbReference type="Proteomes" id="UP000433577"/>
    </source>
</evidence>
<accession>A0A7Z2GLG0</accession>
<dbReference type="Gene3D" id="3.40.50.620">
    <property type="entry name" value="HUPs"/>
    <property type="match status" value="1"/>
</dbReference>
<dbReference type="InterPro" id="IPR006016">
    <property type="entry name" value="UspA"/>
</dbReference>
<dbReference type="Proteomes" id="UP000433577">
    <property type="component" value="Chromosome 2"/>
</dbReference>
<evidence type="ECO:0000256" key="1">
    <source>
        <dbReference type="ARBA" id="ARBA00008791"/>
    </source>
</evidence>
<dbReference type="KEGG" id="pacs:FAZ98_19745"/>
<name>A0A7Z2GLG0_9BURK</name>
<dbReference type="PANTHER" id="PTHR46268:SF15">
    <property type="entry name" value="UNIVERSAL STRESS PROTEIN HP_0031"/>
    <property type="match status" value="1"/>
</dbReference>
<evidence type="ECO:0000313" key="3">
    <source>
        <dbReference type="EMBL" id="QGZ63977.1"/>
    </source>
</evidence>